<dbReference type="Proteomes" id="UP000029278">
    <property type="component" value="Unassembled WGS sequence"/>
</dbReference>
<organism evidence="1 2">
    <name type="scientific">Paenibacillus macerans</name>
    <name type="common">Bacillus macerans</name>
    <dbReference type="NCBI Taxonomy" id="44252"/>
    <lineage>
        <taxon>Bacteria</taxon>
        <taxon>Bacillati</taxon>
        <taxon>Bacillota</taxon>
        <taxon>Bacilli</taxon>
        <taxon>Bacillales</taxon>
        <taxon>Paenibacillaceae</taxon>
        <taxon>Paenibacillus</taxon>
    </lineage>
</organism>
<gene>
    <name evidence="1" type="ORF">DJ90_2527</name>
</gene>
<evidence type="ECO:0000313" key="1">
    <source>
        <dbReference type="EMBL" id="KFN11156.1"/>
    </source>
</evidence>
<dbReference type="HOGENOM" id="CLU_079350_0_0_9"/>
<comment type="caution">
    <text evidence="1">The sequence shown here is derived from an EMBL/GenBank/DDBJ whole genome shotgun (WGS) entry which is preliminary data.</text>
</comment>
<dbReference type="OrthoDB" id="3611744at2"/>
<dbReference type="AlphaFoldDB" id="A0A091A4F6"/>
<dbReference type="RefSeq" id="WP_036620848.1">
    <property type="nucleotide sequence ID" value="NZ_JAKOBR010000080.1"/>
</dbReference>
<dbReference type="InterPro" id="IPR014985">
    <property type="entry name" value="WbqC"/>
</dbReference>
<sequence length="223" mass="26238">MKIAISQPEHIPYLGYFQKMVYSDLFVILDDVEFQGRGSFQNRNRFKTQNGSMEWFTVPVEKNSYYRKINEVRVAPDYGWKRKLIRKMEMNFNSNTCNYGAIYNNYKLIDINMIFLEMCRHELKIDTPIMLSSHLKISGQKNELLYNICKHLGATTYISGQGSKAYLNEDSFEDIAIEFITPHIDDYDSTISYLYGKNKRLERAKELINIFREAKELNANNTN</sequence>
<dbReference type="STRING" id="44252.DJ90_2527"/>
<protein>
    <submittedName>
        <fullName evidence="1">WbqC-like family protein</fullName>
    </submittedName>
</protein>
<proteinExistence type="predicted"/>
<dbReference type="GeneID" id="77012164"/>
<accession>A0A091A4F6</accession>
<reference evidence="1 2" key="1">
    <citation type="submission" date="2014-04" db="EMBL/GenBank/DDBJ databases">
        <authorList>
            <person name="Bishop-Lilly K.A."/>
            <person name="Broomall S.M."/>
            <person name="Chain P.S."/>
            <person name="Chertkov O."/>
            <person name="Coyne S.R."/>
            <person name="Daligault H.E."/>
            <person name="Davenport K.W."/>
            <person name="Erkkila T."/>
            <person name="Frey K.G."/>
            <person name="Gibbons H.S."/>
            <person name="Gu W."/>
            <person name="Jaissle J."/>
            <person name="Johnson S.L."/>
            <person name="Koroleva G.I."/>
            <person name="Ladner J.T."/>
            <person name="Lo C.-C."/>
            <person name="Minogue T.D."/>
            <person name="Munk C."/>
            <person name="Palacios G.F."/>
            <person name="Redden C.L."/>
            <person name="Rosenzweig C.N."/>
            <person name="Scholz M.B."/>
            <person name="Teshima H."/>
            <person name="Xu Y."/>
        </authorList>
    </citation>
    <scope>NUCLEOTIDE SEQUENCE [LARGE SCALE GENOMIC DNA]</scope>
    <source>
        <strain evidence="1 2">8244</strain>
    </source>
</reference>
<name>A0A091A4F6_PAEMA</name>
<keyword evidence="2" id="KW-1185">Reference proteome</keyword>
<dbReference type="EMBL" id="JMQA01000012">
    <property type="protein sequence ID" value="KFN11156.1"/>
    <property type="molecule type" value="Genomic_DNA"/>
</dbReference>
<dbReference type="Pfam" id="PF08889">
    <property type="entry name" value="WbqC"/>
    <property type="match status" value="1"/>
</dbReference>
<evidence type="ECO:0000313" key="2">
    <source>
        <dbReference type="Proteomes" id="UP000029278"/>
    </source>
</evidence>